<evidence type="ECO:0000313" key="2">
    <source>
        <dbReference type="EMBL" id="JAC13697.1"/>
    </source>
</evidence>
<name>A0A023EX14_TRIIF</name>
<keyword evidence="1" id="KW-0472">Membrane</keyword>
<proteinExistence type="evidence at transcript level"/>
<feature type="transmembrane region" description="Helical" evidence="1">
    <location>
        <begin position="20"/>
        <end position="42"/>
    </location>
</feature>
<organism evidence="2">
    <name type="scientific">Triatoma infestans</name>
    <name type="common">Assassin bug</name>
    <dbReference type="NCBI Taxonomy" id="30076"/>
    <lineage>
        <taxon>Eukaryota</taxon>
        <taxon>Metazoa</taxon>
        <taxon>Ecdysozoa</taxon>
        <taxon>Arthropoda</taxon>
        <taxon>Hexapoda</taxon>
        <taxon>Insecta</taxon>
        <taxon>Pterygota</taxon>
        <taxon>Neoptera</taxon>
        <taxon>Paraneoptera</taxon>
        <taxon>Hemiptera</taxon>
        <taxon>Heteroptera</taxon>
        <taxon>Panheteroptera</taxon>
        <taxon>Cimicomorpha</taxon>
        <taxon>Reduviidae</taxon>
        <taxon>Triatominae</taxon>
        <taxon>Triatoma</taxon>
    </lineage>
</organism>
<reference evidence="2" key="1">
    <citation type="journal article" date="2014" name="PLoS Negl. Trop. Dis.">
        <title>An updated insight into the Sialotranscriptome of Triatoma infestans: developmental stage and geographic variations.</title>
        <authorList>
            <person name="Schwarz A."/>
            <person name="Medrano-Mercado N."/>
            <person name="Schaub G.A."/>
            <person name="Struchiner C.J."/>
            <person name="Bargues M.D."/>
            <person name="Levy M.Z."/>
            <person name="Ribeiro J.M."/>
        </authorList>
    </citation>
    <scope>NUCLEOTIDE SEQUENCE</scope>
    <source>
        <strain evidence="2">Chile</strain>
        <tissue evidence="2">Salivary glands</tissue>
    </source>
</reference>
<keyword evidence="1" id="KW-1133">Transmembrane helix</keyword>
<sequence length="81" mass="9779">MLIKVIILLCLPIVKGTRRLYLFFAFCNCLYYTITLILRFVCMCKKAEGNKKCSSYFCRHQLEKNKWVKIICVYIYIYIYV</sequence>
<feature type="non-terminal residue" evidence="2">
    <location>
        <position position="81"/>
    </location>
</feature>
<keyword evidence="1" id="KW-0812">Transmembrane</keyword>
<dbReference type="AlphaFoldDB" id="A0A023EX14"/>
<protein>
    <submittedName>
        <fullName evidence="2">Putative secreted protein</fullName>
    </submittedName>
</protein>
<evidence type="ECO:0000256" key="1">
    <source>
        <dbReference type="SAM" id="Phobius"/>
    </source>
</evidence>
<dbReference type="EMBL" id="GBBI01005015">
    <property type="protein sequence ID" value="JAC13697.1"/>
    <property type="molecule type" value="mRNA"/>
</dbReference>
<accession>A0A023EX14</accession>